<organism evidence="3 4">
    <name type="scientific">Kingdonia uniflora</name>
    <dbReference type="NCBI Taxonomy" id="39325"/>
    <lineage>
        <taxon>Eukaryota</taxon>
        <taxon>Viridiplantae</taxon>
        <taxon>Streptophyta</taxon>
        <taxon>Embryophyta</taxon>
        <taxon>Tracheophyta</taxon>
        <taxon>Spermatophyta</taxon>
        <taxon>Magnoliopsida</taxon>
        <taxon>Ranunculales</taxon>
        <taxon>Circaeasteraceae</taxon>
        <taxon>Kingdonia</taxon>
    </lineage>
</organism>
<dbReference type="AlphaFoldDB" id="A0A7J7NQQ5"/>
<evidence type="ECO:0000256" key="2">
    <source>
        <dbReference type="SAM" id="MobiDB-lite"/>
    </source>
</evidence>
<dbReference type="EMBL" id="JACGCM010000665">
    <property type="protein sequence ID" value="KAF6169380.1"/>
    <property type="molecule type" value="Genomic_DNA"/>
</dbReference>
<reference evidence="3 4" key="1">
    <citation type="journal article" date="2020" name="IScience">
        <title>Genome Sequencing of the Endangered Kingdonia uniflora (Circaeasteraceae, Ranunculales) Reveals Potential Mechanisms of Evolutionary Specialization.</title>
        <authorList>
            <person name="Sun Y."/>
            <person name="Deng T."/>
            <person name="Zhang A."/>
            <person name="Moore M.J."/>
            <person name="Landis J.B."/>
            <person name="Lin N."/>
            <person name="Zhang H."/>
            <person name="Zhang X."/>
            <person name="Huang J."/>
            <person name="Zhang X."/>
            <person name="Sun H."/>
            <person name="Wang H."/>
        </authorList>
    </citation>
    <scope>NUCLEOTIDE SEQUENCE [LARGE SCALE GENOMIC DNA]</scope>
    <source>
        <strain evidence="3">TB1705</strain>
        <tissue evidence="3">Leaf</tissue>
    </source>
</reference>
<name>A0A7J7NQQ5_9MAGN</name>
<sequence>MLKRGSTSGTPWSGEVEEEAIKKRVDPSFELIGVKVTENLPGKDELKVVKDRARLAARKGVKEMSKVDVRLMKGICLRMEEEKVDPESGKAELEKKVAQLKSNLVWEGKRLASVKAAQEEHKDMRLRIKELENELVKEKDTSVSLLTSQAELQVKLESTRLSEEQTRQYNQEFTAEFDRTREENEDREDQHVKVHFKFVEVTQTVDNLTRKIEKKDAKISKGQKEPAETKEETVKLKTQNDALMVKRVRRRAWLNTVSKH</sequence>
<accession>A0A7J7NQQ5</accession>
<dbReference type="Proteomes" id="UP000541444">
    <property type="component" value="Unassembled WGS sequence"/>
</dbReference>
<feature type="region of interest" description="Disordered" evidence="2">
    <location>
        <begin position="216"/>
        <end position="235"/>
    </location>
</feature>
<feature type="coiled-coil region" evidence="1">
    <location>
        <begin position="114"/>
        <end position="141"/>
    </location>
</feature>
<protein>
    <submittedName>
        <fullName evidence="3">Uncharacterized protein</fullName>
    </submittedName>
</protein>
<evidence type="ECO:0000313" key="3">
    <source>
        <dbReference type="EMBL" id="KAF6169380.1"/>
    </source>
</evidence>
<evidence type="ECO:0000256" key="1">
    <source>
        <dbReference type="SAM" id="Coils"/>
    </source>
</evidence>
<comment type="caution">
    <text evidence="3">The sequence shown here is derived from an EMBL/GenBank/DDBJ whole genome shotgun (WGS) entry which is preliminary data.</text>
</comment>
<evidence type="ECO:0000313" key="4">
    <source>
        <dbReference type="Proteomes" id="UP000541444"/>
    </source>
</evidence>
<gene>
    <name evidence="3" type="ORF">GIB67_016550</name>
</gene>
<proteinExistence type="predicted"/>
<keyword evidence="1" id="KW-0175">Coiled coil</keyword>
<keyword evidence="4" id="KW-1185">Reference proteome</keyword>